<sequence>MHGGQRKHALGNRKIVYHNESPYLLIALVSLGENHARRAEETCLGRSWWAGLPAEGLWSSGGEKRHLRFSDGTGHFGLPSRESRLTRQ</sequence>
<keyword evidence="3" id="KW-1185">Reference proteome</keyword>
<dbReference type="Proteomes" id="UP001283361">
    <property type="component" value="Unassembled WGS sequence"/>
</dbReference>
<evidence type="ECO:0000256" key="1">
    <source>
        <dbReference type="SAM" id="MobiDB-lite"/>
    </source>
</evidence>
<dbReference type="AlphaFoldDB" id="A0AAE1CM29"/>
<proteinExistence type="predicted"/>
<comment type="caution">
    <text evidence="2">The sequence shown here is derived from an EMBL/GenBank/DDBJ whole genome shotgun (WGS) entry which is preliminary data.</text>
</comment>
<accession>A0AAE1CM29</accession>
<dbReference type="EMBL" id="JAWDGP010007625">
    <property type="protein sequence ID" value="KAK3711028.1"/>
    <property type="molecule type" value="Genomic_DNA"/>
</dbReference>
<protein>
    <submittedName>
        <fullName evidence="2">Uncharacterized protein</fullName>
    </submittedName>
</protein>
<organism evidence="2 3">
    <name type="scientific">Elysia crispata</name>
    <name type="common">lettuce slug</name>
    <dbReference type="NCBI Taxonomy" id="231223"/>
    <lineage>
        <taxon>Eukaryota</taxon>
        <taxon>Metazoa</taxon>
        <taxon>Spiralia</taxon>
        <taxon>Lophotrochozoa</taxon>
        <taxon>Mollusca</taxon>
        <taxon>Gastropoda</taxon>
        <taxon>Heterobranchia</taxon>
        <taxon>Euthyneura</taxon>
        <taxon>Panpulmonata</taxon>
        <taxon>Sacoglossa</taxon>
        <taxon>Placobranchoidea</taxon>
        <taxon>Plakobranchidae</taxon>
        <taxon>Elysia</taxon>
    </lineage>
</organism>
<name>A0AAE1CM29_9GAST</name>
<feature type="region of interest" description="Disordered" evidence="1">
    <location>
        <begin position="69"/>
        <end position="88"/>
    </location>
</feature>
<evidence type="ECO:0000313" key="3">
    <source>
        <dbReference type="Proteomes" id="UP001283361"/>
    </source>
</evidence>
<reference evidence="2" key="1">
    <citation type="journal article" date="2023" name="G3 (Bethesda)">
        <title>A reference genome for the long-term kleptoplast-retaining sea slug Elysia crispata morphotype clarki.</title>
        <authorList>
            <person name="Eastman K.E."/>
            <person name="Pendleton A.L."/>
            <person name="Shaikh M.A."/>
            <person name="Suttiyut T."/>
            <person name="Ogas R."/>
            <person name="Tomko P."/>
            <person name="Gavelis G."/>
            <person name="Widhalm J.R."/>
            <person name="Wisecaver J.H."/>
        </authorList>
    </citation>
    <scope>NUCLEOTIDE SEQUENCE</scope>
    <source>
        <strain evidence="2">ECLA1</strain>
    </source>
</reference>
<gene>
    <name evidence="2" type="ORF">RRG08_009617</name>
</gene>
<evidence type="ECO:0000313" key="2">
    <source>
        <dbReference type="EMBL" id="KAK3711028.1"/>
    </source>
</evidence>